<evidence type="ECO:0000313" key="1">
    <source>
        <dbReference type="EMBL" id="GBP15439.1"/>
    </source>
</evidence>
<reference evidence="1 2" key="1">
    <citation type="journal article" date="2019" name="Commun. Biol.">
        <title>The bagworm genome reveals a unique fibroin gene that provides high tensile strength.</title>
        <authorList>
            <person name="Kono N."/>
            <person name="Nakamura H."/>
            <person name="Ohtoshi R."/>
            <person name="Tomita M."/>
            <person name="Numata K."/>
            <person name="Arakawa K."/>
        </authorList>
    </citation>
    <scope>NUCLEOTIDE SEQUENCE [LARGE SCALE GENOMIC DNA]</scope>
</reference>
<organism evidence="1 2">
    <name type="scientific">Eumeta variegata</name>
    <name type="common">Bagworm moth</name>
    <name type="synonym">Eumeta japonica</name>
    <dbReference type="NCBI Taxonomy" id="151549"/>
    <lineage>
        <taxon>Eukaryota</taxon>
        <taxon>Metazoa</taxon>
        <taxon>Ecdysozoa</taxon>
        <taxon>Arthropoda</taxon>
        <taxon>Hexapoda</taxon>
        <taxon>Insecta</taxon>
        <taxon>Pterygota</taxon>
        <taxon>Neoptera</taxon>
        <taxon>Endopterygota</taxon>
        <taxon>Lepidoptera</taxon>
        <taxon>Glossata</taxon>
        <taxon>Ditrysia</taxon>
        <taxon>Tineoidea</taxon>
        <taxon>Psychidae</taxon>
        <taxon>Oiketicinae</taxon>
        <taxon>Eumeta</taxon>
    </lineage>
</organism>
<dbReference type="Proteomes" id="UP000299102">
    <property type="component" value="Unassembled WGS sequence"/>
</dbReference>
<dbReference type="AlphaFoldDB" id="A0A4C1TLH8"/>
<gene>
    <name evidence="1" type="ORF">EVAR_80608_1</name>
</gene>
<name>A0A4C1TLH8_EUMVA</name>
<proteinExistence type="predicted"/>
<protein>
    <submittedName>
        <fullName evidence="1">Uncharacterized protein</fullName>
    </submittedName>
</protein>
<accession>A0A4C1TLH8</accession>
<sequence length="105" mass="12236">MVIRVIGFSLDMIRPRSLRSRTPSNDVVILRSNEIMYIIPLDLEMNIRRSRYDELSDMIGWIKESMLRGGGNMAGKKRQSVDHRWCKTIITPQDKGKGLRQDDRC</sequence>
<evidence type="ECO:0000313" key="2">
    <source>
        <dbReference type="Proteomes" id="UP000299102"/>
    </source>
</evidence>
<dbReference type="EMBL" id="BGZK01000071">
    <property type="protein sequence ID" value="GBP15439.1"/>
    <property type="molecule type" value="Genomic_DNA"/>
</dbReference>
<comment type="caution">
    <text evidence="1">The sequence shown here is derived from an EMBL/GenBank/DDBJ whole genome shotgun (WGS) entry which is preliminary data.</text>
</comment>
<keyword evidence="2" id="KW-1185">Reference proteome</keyword>